<dbReference type="EMBL" id="NCKV01005492">
    <property type="protein sequence ID" value="RWS24040.1"/>
    <property type="molecule type" value="Genomic_DNA"/>
</dbReference>
<proteinExistence type="inferred from homology"/>
<evidence type="ECO:0000313" key="5">
    <source>
        <dbReference type="Proteomes" id="UP000288716"/>
    </source>
</evidence>
<comment type="caution">
    <text evidence="4">The sequence shown here is derived from an EMBL/GenBank/DDBJ whole genome shotgun (WGS) entry which is preliminary data.</text>
</comment>
<evidence type="ECO:0000256" key="1">
    <source>
        <dbReference type="ARBA" id="ARBA00009163"/>
    </source>
</evidence>
<dbReference type="VEuPathDB" id="VectorBase:LDEU008000"/>
<gene>
    <name evidence="4" type="ORF">B4U80_03391</name>
</gene>
<accession>A0A443S964</accession>
<feature type="domain" description="HSac2" evidence="3">
    <location>
        <begin position="84"/>
        <end position="206"/>
    </location>
</feature>
<dbReference type="OrthoDB" id="10012704at2759"/>
<dbReference type="GO" id="GO:0005737">
    <property type="term" value="C:cytoplasm"/>
    <property type="evidence" value="ECO:0007669"/>
    <property type="project" value="TreeGrafter"/>
</dbReference>
<dbReference type="InterPro" id="IPR034753">
    <property type="entry name" value="hSac2"/>
</dbReference>
<sequence>MSVNINRNYKFSEIKQKLEDPNANEDSIDEDECNEVFTGATLSLSQNDNQLKDEQTNGNEETPLARSSSVTSSSSGIEAQQFFGLREGALEEAVNKCKPVILNRIDGELIGVWLLTVIDHWDIERERLAFLTDYSLIVLKYDFIAQKLLKYNRIPLLRLDKVVVGSIRYPEGSLLPPRNQIGVRCMWNQGEEVHFASKWNPFSEDI</sequence>
<keyword evidence="5" id="KW-1185">Reference proteome</keyword>
<name>A0A443S964_9ACAR</name>
<comment type="similarity">
    <text evidence="1">Belongs to the TPRG1 family.</text>
</comment>
<dbReference type="PANTHER" id="PTHR31108">
    <property type="entry name" value="TUMOR PROTEIN P63-REGULATED GENE 1-LIKE PROTEIN"/>
    <property type="match status" value="1"/>
</dbReference>
<evidence type="ECO:0000259" key="3">
    <source>
        <dbReference type="PROSITE" id="PS51791"/>
    </source>
</evidence>
<feature type="region of interest" description="Disordered" evidence="2">
    <location>
        <begin position="42"/>
        <end position="73"/>
    </location>
</feature>
<protein>
    <submittedName>
        <fullName evidence="4">Tumor protein p63-regulated 1-like protein</fullName>
    </submittedName>
</protein>
<evidence type="ECO:0000313" key="4">
    <source>
        <dbReference type="EMBL" id="RWS24040.1"/>
    </source>
</evidence>
<dbReference type="Proteomes" id="UP000288716">
    <property type="component" value="Unassembled WGS sequence"/>
</dbReference>
<dbReference type="PROSITE" id="PS51791">
    <property type="entry name" value="HSAC2"/>
    <property type="match status" value="1"/>
</dbReference>
<dbReference type="InterPro" id="IPR022158">
    <property type="entry name" value="Inositol_phosphatase"/>
</dbReference>
<feature type="non-terminal residue" evidence="4">
    <location>
        <position position="206"/>
    </location>
</feature>
<dbReference type="Pfam" id="PF12456">
    <property type="entry name" value="hSac2"/>
    <property type="match status" value="1"/>
</dbReference>
<organism evidence="4 5">
    <name type="scientific">Leptotrombidium deliense</name>
    <dbReference type="NCBI Taxonomy" id="299467"/>
    <lineage>
        <taxon>Eukaryota</taxon>
        <taxon>Metazoa</taxon>
        <taxon>Ecdysozoa</taxon>
        <taxon>Arthropoda</taxon>
        <taxon>Chelicerata</taxon>
        <taxon>Arachnida</taxon>
        <taxon>Acari</taxon>
        <taxon>Acariformes</taxon>
        <taxon>Trombidiformes</taxon>
        <taxon>Prostigmata</taxon>
        <taxon>Anystina</taxon>
        <taxon>Parasitengona</taxon>
        <taxon>Trombiculoidea</taxon>
        <taxon>Trombiculidae</taxon>
        <taxon>Leptotrombidium</taxon>
    </lineage>
</organism>
<reference evidence="4 5" key="1">
    <citation type="journal article" date="2018" name="Gigascience">
        <title>Genomes of trombidid mites reveal novel predicted allergens and laterally-transferred genes associated with secondary metabolism.</title>
        <authorList>
            <person name="Dong X."/>
            <person name="Chaisiri K."/>
            <person name="Xia D."/>
            <person name="Armstrong S.D."/>
            <person name="Fang Y."/>
            <person name="Donnelly M.J."/>
            <person name="Kadowaki T."/>
            <person name="McGarry J.W."/>
            <person name="Darby A.C."/>
            <person name="Makepeace B.L."/>
        </authorList>
    </citation>
    <scope>NUCLEOTIDE SEQUENCE [LARGE SCALE GENOMIC DNA]</scope>
    <source>
        <strain evidence="4">UoL-UT</strain>
    </source>
</reference>
<dbReference type="InterPro" id="IPR040242">
    <property type="entry name" value="TPRG1-like"/>
</dbReference>
<dbReference type="AlphaFoldDB" id="A0A443S964"/>
<evidence type="ECO:0000256" key="2">
    <source>
        <dbReference type="SAM" id="MobiDB-lite"/>
    </source>
</evidence>
<dbReference type="STRING" id="299467.A0A443S964"/>
<dbReference type="PANTHER" id="PTHR31108:SF1">
    <property type="entry name" value="HSAC2 DOMAIN-CONTAINING PROTEIN"/>
    <property type="match status" value="1"/>
</dbReference>